<evidence type="ECO:0000313" key="6">
    <source>
        <dbReference type="Proteomes" id="UP001152320"/>
    </source>
</evidence>
<proteinExistence type="predicted"/>
<comment type="caution">
    <text evidence="5">The sequence shown here is derived from an EMBL/GenBank/DDBJ whole genome shotgun (WGS) entry which is preliminary data.</text>
</comment>
<dbReference type="Pfam" id="PF00106">
    <property type="entry name" value="adh_short"/>
    <property type="match status" value="1"/>
</dbReference>
<accession>A0A9Q1H4A4</accession>
<dbReference type="GO" id="GO:0004757">
    <property type="term" value="F:sepiapterin reductase (NADP+) activity"/>
    <property type="evidence" value="ECO:0007669"/>
    <property type="project" value="TreeGrafter"/>
</dbReference>
<dbReference type="PANTHER" id="PTHR44085:SF2">
    <property type="entry name" value="SEPIAPTERIN REDUCTASE"/>
    <property type="match status" value="1"/>
</dbReference>
<dbReference type="Proteomes" id="UP001152320">
    <property type="component" value="Chromosome 12"/>
</dbReference>
<evidence type="ECO:0000313" key="5">
    <source>
        <dbReference type="EMBL" id="KAJ8031965.1"/>
    </source>
</evidence>
<dbReference type="EMBL" id="JAIZAY010000012">
    <property type="protein sequence ID" value="KAJ8031965.1"/>
    <property type="molecule type" value="Genomic_DNA"/>
</dbReference>
<keyword evidence="6" id="KW-1185">Reference proteome</keyword>
<keyword evidence="4" id="KW-0560">Oxidoreductase</keyword>
<sequence length="244" mass="27726">MARKVDPTSFMYLIDIQQDGIEDTARAFKQDVSDERLKVRCIVADLSDEKSVKELNSSIFKDDLDPSIFSHIILVHNAGATGFTEKHARELNDIESIQKYFLLNLNSAILLTSGFLQHFHNKSDIRKTVAQMTSYAAIYPQQSLHLYGAVKAGRDMFFRVMALEEPDVKFLAFNPGNVDTNMYREGYGSHYAMFRPMLEKVEKQPYFLTPQQAAGALVKTIEEDKYESAVTVNSYDVLGIKVDF</sequence>
<keyword evidence="2" id="KW-0963">Cytoplasm</keyword>
<dbReference type="GO" id="GO:0006729">
    <property type="term" value="P:tetrahydrobiopterin biosynthetic process"/>
    <property type="evidence" value="ECO:0007669"/>
    <property type="project" value="TreeGrafter"/>
</dbReference>
<protein>
    <submittedName>
        <fullName evidence="5">Sepiapterin reductase</fullName>
    </submittedName>
</protein>
<dbReference type="Gene3D" id="3.40.50.720">
    <property type="entry name" value="NAD(P)-binding Rossmann-like Domain"/>
    <property type="match status" value="1"/>
</dbReference>
<dbReference type="AlphaFoldDB" id="A0A9Q1H4A4"/>
<keyword evidence="3" id="KW-0521">NADP</keyword>
<reference evidence="5" key="1">
    <citation type="submission" date="2021-10" db="EMBL/GenBank/DDBJ databases">
        <title>Tropical sea cucumber genome reveals ecological adaptation and Cuvierian tubules defense mechanism.</title>
        <authorList>
            <person name="Chen T."/>
        </authorList>
    </citation>
    <scope>NUCLEOTIDE SEQUENCE</scope>
    <source>
        <strain evidence="5">Nanhai2018</strain>
        <tissue evidence="5">Muscle</tissue>
    </source>
</reference>
<dbReference type="InterPro" id="IPR051721">
    <property type="entry name" value="Biopterin_syn/organic_redct"/>
</dbReference>
<evidence type="ECO:0000256" key="1">
    <source>
        <dbReference type="ARBA" id="ARBA00004496"/>
    </source>
</evidence>
<dbReference type="InterPro" id="IPR002347">
    <property type="entry name" value="SDR_fam"/>
</dbReference>
<organism evidence="5 6">
    <name type="scientific">Holothuria leucospilota</name>
    <name type="common">Black long sea cucumber</name>
    <name type="synonym">Mertensiothuria leucospilota</name>
    <dbReference type="NCBI Taxonomy" id="206669"/>
    <lineage>
        <taxon>Eukaryota</taxon>
        <taxon>Metazoa</taxon>
        <taxon>Echinodermata</taxon>
        <taxon>Eleutherozoa</taxon>
        <taxon>Echinozoa</taxon>
        <taxon>Holothuroidea</taxon>
        <taxon>Aspidochirotacea</taxon>
        <taxon>Aspidochirotida</taxon>
        <taxon>Holothuriidae</taxon>
        <taxon>Holothuria</taxon>
    </lineage>
</organism>
<dbReference type="OrthoDB" id="153074at2759"/>
<dbReference type="SUPFAM" id="SSF51735">
    <property type="entry name" value="NAD(P)-binding Rossmann-fold domains"/>
    <property type="match status" value="1"/>
</dbReference>
<evidence type="ECO:0000256" key="2">
    <source>
        <dbReference type="ARBA" id="ARBA00022490"/>
    </source>
</evidence>
<dbReference type="PANTHER" id="PTHR44085">
    <property type="entry name" value="SEPIAPTERIN REDUCTASE"/>
    <property type="match status" value="1"/>
</dbReference>
<name>A0A9Q1H4A4_HOLLE</name>
<evidence type="ECO:0000256" key="3">
    <source>
        <dbReference type="ARBA" id="ARBA00022857"/>
    </source>
</evidence>
<dbReference type="GO" id="GO:0005737">
    <property type="term" value="C:cytoplasm"/>
    <property type="evidence" value="ECO:0007669"/>
    <property type="project" value="UniProtKB-SubCell"/>
</dbReference>
<dbReference type="InterPro" id="IPR036291">
    <property type="entry name" value="NAD(P)-bd_dom_sf"/>
</dbReference>
<comment type="subcellular location">
    <subcellularLocation>
        <location evidence="1">Cytoplasm</location>
    </subcellularLocation>
</comment>
<gene>
    <name evidence="5" type="ORF">HOLleu_25345</name>
</gene>
<evidence type="ECO:0000256" key="4">
    <source>
        <dbReference type="ARBA" id="ARBA00023002"/>
    </source>
</evidence>